<evidence type="ECO:0000313" key="2">
    <source>
        <dbReference type="EMBL" id="MEN3068072.1"/>
    </source>
</evidence>
<feature type="transmembrane region" description="Helical" evidence="1">
    <location>
        <begin position="90"/>
        <end position="112"/>
    </location>
</feature>
<feature type="transmembrane region" description="Helical" evidence="1">
    <location>
        <begin position="124"/>
        <end position="147"/>
    </location>
</feature>
<reference evidence="2 3" key="1">
    <citation type="journal article" date="2018" name="Int. J. Syst. Evol. Microbiol.">
        <title>Uliginosibacterium sediminicola sp. nov., isolated from freshwater sediment.</title>
        <authorList>
            <person name="Hwang W.M."/>
            <person name="Kim S.M."/>
            <person name="Kang K."/>
            <person name="Ahn T.Y."/>
        </authorList>
    </citation>
    <scope>NUCLEOTIDE SEQUENCE [LARGE SCALE GENOMIC DNA]</scope>
    <source>
        <strain evidence="2 3">M1-21</strain>
    </source>
</reference>
<evidence type="ECO:0000313" key="3">
    <source>
        <dbReference type="Proteomes" id="UP001410394"/>
    </source>
</evidence>
<comment type="caution">
    <text evidence="2">The sequence shown here is derived from an EMBL/GenBank/DDBJ whole genome shotgun (WGS) entry which is preliminary data.</text>
</comment>
<dbReference type="EMBL" id="JBDIVE010000002">
    <property type="protein sequence ID" value="MEN3068072.1"/>
    <property type="molecule type" value="Genomic_DNA"/>
</dbReference>
<name>A0ABU9YWJ7_9RHOO</name>
<dbReference type="Proteomes" id="UP001410394">
    <property type="component" value="Unassembled WGS sequence"/>
</dbReference>
<protein>
    <submittedName>
        <fullName evidence="2">DUF1345 domain-containing protein</fullName>
    </submittedName>
</protein>
<gene>
    <name evidence="2" type="ORF">ABDB84_06245</name>
</gene>
<dbReference type="RefSeq" id="WP_345918835.1">
    <property type="nucleotide sequence ID" value="NZ_JBDIVE010000002.1"/>
</dbReference>
<keyword evidence="1" id="KW-0472">Membrane</keyword>
<keyword evidence="1" id="KW-1133">Transmembrane helix</keyword>
<evidence type="ECO:0000256" key="1">
    <source>
        <dbReference type="SAM" id="Phobius"/>
    </source>
</evidence>
<feature type="transmembrane region" description="Helical" evidence="1">
    <location>
        <begin position="203"/>
        <end position="224"/>
    </location>
</feature>
<accession>A0ABU9YWJ7</accession>
<feature type="transmembrane region" description="Helical" evidence="1">
    <location>
        <begin position="51"/>
        <end position="69"/>
    </location>
</feature>
<dbReference type="InterPro" id="IPR009781">
    <property type="entry name" value="DUF1345"/>
</dbReference>
<keyword evidence="3" id="KW-1185">Reference proteome</keyword>
<proteinExistence type="predicted"/>
<sequence>MNIPAPRLHRNLLLRQIRIRPRLFAASLLALIVFALSPALLGVHPVTRLLLSWNAGVWAYLLMAAVMILRSTHERLCWRARLQDEGRLAVLSAVILASFACLAAIFVELASVRELHGLLKAEHIALTLATVLSSWCFIHLMFALHYAHDFYLAQGRGGDGGLIFPNTPQPDYIDFLYFAAVIGTSGQTADVAFSSSAMRRWGLLHCVLAYVFNTTVLALAINIASGLI</sequence>
<organism evidence="2 3">
    <name type="scientific">Uliginosibacterium sediminicola</name>
    <dbReference type="NCBI Taxonomy" id="2024550"/>
    <lineage>
        <taxon>Bacteria</taxon>
        <taxon>Pseudomonadati</taxon>
        <taxon>Pseudomonadota</taxon>
        <taxon>Betaproteobacteria</taxon>
        <taxon>Rhodocyclales</taxon>
        <taxon>Zoogloeaceae</taxon>
        <taxon>Uliginosibacterium</taxon>
    </lineage>
</organism>
<dbReference type="Pfam" id="PF07077">
    <property type="entry name" value="DUF1345"/>
    <property type="match status" value="1"/>
</dbReference>
<keyword evidence="1" id="KW-0812">Transmembrane</keyword>